<protein>
    <submittedName>
        <fullName evidence="1">Uncharacterized protein</fullName>
    </submittedName>
</protein>
<name>A0A6G0T2B2_APHGL</name>
<keyword evidence="2" id="KW-1185">Reference proteome</keyword>
<evidence type="ECO:0000313" key="2">
    <source>
        <dbReference type="Proteomes" id="UP000475862"/>
    </source>
</evidence>
<reference evidence="1 2" key="1">
    <citation type="submission" date="2019-08" db="EMBL/GenBank/DDBJ databases">
        <title>The genome of the soybean aphid Biotype 1, its phylome, world population structure and adaptation to the North American continent.</title>
        <authorList>
            <person name="Giordano R."/>
            <person name="Donthu R.K."/>
            <person name="Hernandez A.G."/>
            <person name="Wright C.L."/>
            <person name="Zimin A.V."/>
        </authorList>
    </citation>
    <scope>NUCLEOTIDE SEQUENCE [LARGE SCALE GENOMIC DNA]</scope>
    <source>
        <tissue evidence="1">Whole aphids</tissue>
    </source>
</reference>
<sequence length="346" mass="40391">MVAVTKRDDLLKISIQRSKIYNLQSSLGTCRTPDAGLLTTSKLQCVTRGQLFGYTRPTQPPIAHIKKWGVDSVKYMFLTPFIIIEAPKTMSSTDARHIGLTSFSSEFYKIHYFSYNFEVCTLKPFAFSKSLMSHKKFVKYKLKKKKVGKWVPLCCTLENGVDLGLRITYEELCIQFSNILIGPKKFYRYFKKNFSEKLKISVLLEEKPMENLLIHKTFYDFSTSKLLANFRVFDRFRKNLNYKQQLIRNLVLNFKNLTSLVFELQPYKKIDLVENWFCCFYSVMGILVHRKPPPKFEIEALFRLIPLTLTFGENFKIIIVSLKTILKDDLSAYDLFSIVEISPTQK</sequence>
<dbReference type="EMBL" id="VYZN01000073">
    <property type="protein sequence ID" value="KAE9524061.1"/>
    <property type="molecule type" value="Genomic_DNA"/>
</dbReference>
<comment type="caution">
    <text evidence="1">The sequence shown here is derived from an EMBL/GenBank/DDBJ whole genome shotgun (WGS) entry which is preliminary data.</text>
</comment>
<dbReference type="AlphaFoldDB" id="A0A6G0T2B2"/>
<accession>A0A6G0T2B2</accession>
<gene>
    <name evidence="1" type="ORF">AGLY_015542</name>
</gene>
<evidence type="ECO:0000313" key="1">
    <source>
        <dbReference type="EMBL" id="KAE9524061.1"/>
    </source>
</evidence>
<organism evidence="1 2">
    <name type="scientific">Aphis glycines</name>
    <name type="common">Soybean aphid</name>
    <dbReference type="NCBI Taxonomy" id="307491"/>
    <lineage>
        <taxon>Eukaryota</taxon>
        <taxon>Metazoa</taxon>
        <taxon>Ecdysozoa</taxon>
        <taxon>Arthropoda</taxon>
        <taxon>Hexapoda</taxon>
        <taxon>Insecta</taxon>
        <taxon>Pterygota</taxon>
        <taxon>Neoptera</taxon>
        <taxon>Paraneoptera</taxon>
        <taxon>Hemiptera</taxon>
        <taxon>Sternorrhyncha</taxon>
        <taxon>Aphidomorpha</taxon>
        <taxon>Aphidoidea</taxon>
        <taxon>Aphididae</taxon>
        <taxon>Aphidini</taxon>
        <taxon>Aphis</taxon>
        <taxon>Aphis</taxon>
    </lineage>
</organism>
<proteinExistence type="predicted"/>
<dbReference type="Proteomes" id="UP000475862">
    <property type="component" value="Unassembled WGS sequence"/>
</dbReference>